<accession>A0A1I2KCJ6</accession>
<dbReference type="OrthoDB" id="9802264at2"/>
<dbReference type="PANTHER" id="PTHR43776:SF7">
    <property type="entry name" value="D,D-DIPEPTIDE TRANSPORT ATP-BINDING PROTEIN DDPF-RELATED"/>
    <property type="match status" value="1"/>
</dbReference>
<protein>
    <submittedName>
        <fullName evidence="6">Oligopeptide transport system ATP-binding protein</fullName>
    </submittedName>
</protein>
<reference evidence="6 7" key="1">
    <citation type="submission" date="2016-10" db="EMBL/GenBank/DDBJ databases">
        <authorList>
            <person name="de Groot N.N."/>
        </authorList>
    </citation>
    <scope>NUCLEOTIDE SEQUENCE [LARGE SCALE GENOMIC DNA]</scope>
    <source>
        <strain evidence="6 7">DSM 44945</strain>
    </source>
</reference>
<evidence type="ECO:0000256" key="1">
    <source>
        <dbReference type="ARBA" id="ARBA00005417"/>
    </source>
</evidence>
<dbReference type="InterPro" id="IPR017871">
    <property type="entry name" value="ABC_transporter-like_CS"/>
</dbReference>
<feature type="domain" description="ABC transporter" evidence="5">
    <location>
        <begin position="7"/>
        <end position="247"/>
    </location>
</feature>
<dbReference type="InterPro" id="IPR050319">
    <property type="entry name" value="ABC_transp_ATP-bind"/>
</dbReference>
<dbReference type="Proteomes" id="UP000198661">
    <property type="component" value="Unassembled WGS sequence"/>
</dbReference>
<comment type="similarity">
    <text evidence="1">Belongs to the ABC transporter superfamily.</text>
</comment>
<dbReference type="Gene3D" id="3.40.50.300">
    <property type="entry name" value="P-loop containing nucleotide triphosphate hydrolases"/>
    <property type="match status" value="1"/>
</dbReference>
<dbReference type="GO" id="GO:0005524">
    <property type="term" value="F:ATP binding"/>
    <property type="evidence" value="ECO:0007669"/>
    <property type="project" value="UniProtKB-KW"/>
</dbReference>
<evidence type="ECO:0000259" key="5">
    <source>
        <dbReference type="PROSITE" id="PS50893"/>
    </source>
</evidence>
<keyword evidence="2" id="KW-0813">Transport</keyword>
<dbReference type="RefSeq" id="WP_092035425.1">
    <property type="nucleotide sequence ID" value="NZ_FOOK01000001.1"/>
</dbReference>
<evidence type="ECO:0000256" key="3">
    <source>
        <dbReference type="ARBA" id="ARBA00022741"/>
    </source>
</evidence>
<dbReference type="InterPro" id="IPR003593">
    <property type="entry name" value="AAA+_ATPase"/>
</dbReference>
<dbReference type="GO" id="GO:0015833">
    <property type="term" value="P:peptide transport"/>
    <property type="evidence" value="ECO:0007669"/>
    <property type="project" value="InterPro"/>
</dbReference>
<dbReference type="Pfam" id="PF08352">
    <property type="entry name" value="oligo_HPY"/>
    <property type="match status" value="1"/>
</dbReference>
<dbReference type="SUPFAM" id="SSF52540">
    <property type="entry name" value="P-loop containing nucleoside triphosphate hydrolases"/>
    <property type="match status" value="1"/>
</dbReference>
<dbReference type="EMBL" id="FOOK01000001">
    <property type="protein sequence ID" value="SFF64772.1"/>
    <property type="molecule type" value="Genomic_DNA"/>
</dbReference>
<dbReference type="PROSITE" id="PS00211">
    <property type="entry name" value="ABC_TRANSPORTER_1"/>
    <property type="match status" value="1"/>
</dbReference>
<sequence>MNTQELIRFHRVEKRYGPHRAVRRADFSIRRGEVFGLVGESGSGKSTIANMLVGLTPPSGGTITYREKPLWRKRSFRMPRPGELQIVFQDPQSSLNPRMTVREILLEPLYAFRAAERKEKGSPERLASLMEQVGLKEEHLARYPHEFSGGQRQRIAIARALITDPSVLILDEPTSALDVSVQAQILNLLKKLKNERNLTYLFISHNMSVIRYMCDRVAVIYKGMIVEIAPAAEMFRRPGHPYTRILLSSLPGVFGKARDALSFAPTVSEEKADACIFYEKCPFRREKCLEAPAFESWGEDRSGACHFRNGADPSFLANTDEAVGHDSTGRDARWTDNWKTAWKENGFPPSR</sequence>
<dbReference type="CDD" id="cd03257">
    <property type="entry name" value="ABC_NikE_OppD_transporters"/>
    <property type="match status" value="1"/>
</dbReference>
<dbReference type="InterPro" id="IPR003439">
    <property type="entry name" value="ABC_transporter-like_ATP-bd"/>
</dbReference>
<dbReference type="SMART" id="SM00382">
    <property type="entry name" value="AAA"/>
    <property type="match status" value="1"/>
</dbReference>
<gene>
    <name evidence="6" type="ORF">SAMN04488025_101173</name>
</gene>
<organism evidence="6 7">
    <name type="scientific">Planifilum fulgidum</name>
    <dbReference type="NCBI Taxonomy" id="201973"/>
    <lineage>
        <taxon>Bacteria</taxon>
        <taxon>Bacillati</taxon>
        <taxon>Bacillota</taxon>
        <taxon>Bacilli</taxon>
        <taxon>Bacillales</taxon>
        <taxon>Thermoactinomycetaceae</taxon>
        <taxon>Planifilum</taxon>
    </lineage>
</organism>
<dbReference type="InterPro" id="IPR027417">
    <property type="entry name" value="P-loop_NTPase"/>
</dbReference>
<dbReference type="STRING" id="201973.SAMN04488025_101173"/>
<dbReference type="InterPro" id="IPR013563">
    <property type="entry name" value="Oligopep_ABC_C"/>
</dbReference>
<dbReference type="AlphaFoldDB" id="A0A1I2KCJ6"/>
<dbReference type="Pfam" id="PF00005">
    <property type="entry name" value="ABC_tran"/>
    <property type="match status" value="1"/>
</dbReference>
<keyword evidence="7" id="KW-1185">Reference proteome</keyword>
<proteinExistence type="inferred from homology"/>
<keyword evidence="3" id="KW-0547">Nucleotide-binding</keyword>
<dbReference type="GO" id="GO:0016887">
    <property type="term" value="F:ATP hydrolysis activity"/>
    <property type="evidence" value="ECO:0007669"/>
    <property type="project" value="InterPro"/>
</dbReference>
<dbReference type="PANTHER" id="PTHR43776">
    <property type="entry name" value="TRANSPORT ATP-BINDING PROTEIN"/>
    <property type="match status" value="1"/>
</dbReference>
<evidence type="ECO:0000313" key="7">
    <source>
        <dbReference type="Proteomes" id="UP000198661"/>
    </source>
</evidence>
<keyword evidence="4 6" id="KW-0067">ATP-binding</keyword>
<name>A0A1I2KCJ6_9BACL</name>
<dbReference type="GO" id="GO:0055085">
    <property type="term" value="P:transmembrane transport"/>
    <property type="evidence" value="ECO:0007669"/>
    <property type="project" value="UniProtKB-ARBA"/>
</dbReference>
<dbReference type="FunFam" id="3.40.50.300:FF:000016">
    <property type="entry name" value="Oligopeptide ABC transporter ATP-binding component"/>
    <property type="match status" value="1"/>
</dbReference>
<dbReference type="NCBIfam" id="TIGR01727">
    <property type="entry name" value="oligo_HPY"/>
    <property type="match status" value="1"/>
</dbReference>
<evidence type="ECO:0000313" key="6">
    <source>
        <dbReference type="EMBL" id="SFF64772.1"/>
    </source>
</evidence>
<evidence type="ECO:0000256" key="2">
    <source>
        <dbReference type="ARBA" id="ARBA00022448"/>
    </source>
</evidence>
<dbReference type="PROSITE" id="PS50893">
    <property type="entry name" value="ABC_TRANSPORTER_2"/>
    <property type="match status" value="1"/>
</dbReference>
<evidence type="ECO:0000256" key="4">
    <source>
        <dbReference type="ARBA" id="ARBA00022840"/>
    </source>
</evidence>